<dbReference type="PIRSF" id="PIRSF000185">
    <property type="entry name" value="Glu_DH"/>
    <property type="match status" value="1"/>
</dbReference>
<evidence type="ECO:0000256" key="3">
    <source>
        <dbReference type="ARBA" id="ARBA00012896"/>
    </source>
</evidence>
<evidence type="ECO:0000256" key="2">
    <source>
        <dbReference type="ARBA" id="ARBA00011643"/>
    </source>
</evidence>
<protein>
    <recommendedName>
        <fullName evidence="3 5">Glutamate dehydrogenase</fullName>
    </recommendedName>
</protein>
<feature type="site" description="Important for catalysis" evidence="8">
    <location>
        <position position="168"/>
    </location>
</feature>
<dbReference type="CDD" id="cd05313">
    <property type="entry name" value="NAD_bind_2_Glu_DH"/>
    <property type="match status" value="1"/>
</dbReference>
<dbReference type="InterPro" id="IPR006095">
    <property type="entry name" value="Glu/Leu/Phe/Val/Trp_DH"/>
</dbReference>
<dbReference type="Gene3D" id="1.10.285.10">
    <property type="entry name" value="Glutamate Dehydrogenase, chain A, domain 3"/>
    <property type="match status" value="2"/>
</dbReference>
<feature type="binding site" evidence="7">
    <location>
        <position position="116"/>
    </location>
    <ligand>
        <name>substrate</name>
    </ligand>
</feature>
<name>A0A9X3FNA3_9LACT</name>
<dbReference type="FunFam" id="3.40.50.10860:FF:000002">
    <property type="entry name" value="Glutamate dehydrogenase"/>
    <property type="match status" value="1"/>
</dbReference>
<feature type="binding site" evidence="7">
    <location>
        <position position="92"/>
    </location>
    <ligand>
        <name>substrate</name>
    </ligand>
</feature>
<keyword evidence="12" id="KW-1185">Reference proteome</keyword>
<comment type="similarity">
    <text evidence="1 5 9">Belongs to the Glu/Leu/Phe/Val dehydrogenases family.</text>
</comment>
<dbReference type="InterPro" id="IPR036291">
    <property type="entry name" value="NAD(P)-bd_dom_sf"/>
</dbReference>
<comment type="caution">
    <text evidence="11">The sequence shown here is derived from an EMBL/GenBank/DDBJ whole genome shotgun (WGS) entry which is preliminary data.</text>
</comment>
<dbReference type="EMBL" id="JAPRFR010000001">
    <property type="protein sequence ID" value="MCZ0725191.1"/>
    <property type="molecule type" value="Genomic_DNA"/>
</dbReference>
<evidence type="ECO:0000313" key="11">
    <source>
        <dbReference type="EMBL" id="MCZ0725191.1"/>
    </source>
</evidence>
<evidence type="ECO:0000256" key="7">
    <source>
        <dbReference type="PIRSR" id="PIRSR000185-2"/>
    </source>
</evidence>
<comment type="subunit">
    <text evidence="2">Homohexamer.</text>
</comment>
<dbReference type="SMART" id="SM00839">
    <property type="entry name" value="ELFV_dehydrog"/>
    <property type="match status" value="1"/>
</dbReference>
<dbReference type="PROSITE" id="PS00074">
    <property type="entry name" value="GLFV_DEHYDROGENASE"/>
    <property type="match status" value="1"/>
</dbReference>
<dbReference type="InterPro" id="IPR006096">
    <property type="entry name" value="Glu/Leu/Phe/Val/Trp_DH_C"/>
</dbReference>
<keyword evidence="7" id="KW-0520">NAD</keyword>
<dbReference type="SUPFAM" id="SSF53223">
    <property type="entry name" value="Aminoacid dehydrogenase-like, N-terminal domain"/>
    <property type="match status" value="1"/>
</dbReference>
<dbReference type="PANTHER" id="PTHR43571">
    <property type="entry name" value="NADP-SPECIFIC GLUTAMATE DEHYDROGENASE 1-RELATED"/>
    <property type="match status" value="1"/>
</dbReference>
<feature type="binding site" evidence="7">
    <location>
        <position position="211"/>
    </location>
    <ligand>
        <name>NAD(+)</name>
        <dbReference type="ChEBI" id="CHEBI:57540"/>
    </ligand>
</feature>
<dbReference type="PANTHER" id="PTHR43571:SF1">
    <property type="entry name" value="NADP-SPECIFIC GLUTAMATE DEHYDROGENASE 1-RELATED"/>
    <property type="match status" value="1"/>
</dbReference>
<keyword evidence="4 5" id="KW-0560">Oxidoreductase</keyword>
<keyword evidence="7" id="KW-0547">Nucleotide-binding</keyword>
<sequence length="447" mass="48857">MDAKTYIEETKRIWQEKYVNEPEFMQTLDEFVDSIVPVLERHPQYIDHNVLQVIAIPDRIITFRVAWTADDGSVQVNTAYRVQFNSDLGPYKGGLRFHPSVNLSILKFLGFEQIFKNALTSLPIGGGKGGSDFDLKGKSDGEIMRFCQSLMTELQKHIGPDLDVPAGDIGVGAREIGYLYGQYKRLRGFENGVITGKPLPIGGSQARTQATGYGAVYFIDKMLADKGQELADKRAIVSGAGNVAIYAIEKLEELGAKALTASDSNGYVVDEEGIDVALLKEVKEVKRQRLTAYADQRESARYYEGSVWHAELTADIALPCATQNEIDEQEAQQIVANGVKFISEGANMPLTKAATDELLAKDVYIGPAKAANAGGVAVSALEMAQNSARLRWSFDDVDQELHDIMDAIYANVSSAAEEYGFPGNLIKGANIAAFIKVADAMIMQGVH</sequence>
<feature type="binding site" evidence="7">
    <location>
        <position position="242"/>
    </location>
    <ligand>
        <name>NAD(+)</name>
        <dbReference type="ChEBI" id="CHEBI:57540"/>
    </ligand>
</feature>
<dbReference type="NCBIfam" id="NF006929">
    <property type="entry name" value="PRK09414.1"/>
    <property type="match status" value="1"/>
</dbReference>
<dbReference type="Gene3D" id="3.40.50.720">
    <property type="entry name" value="NAD(P)-binding Rossmann-like Domain"/>
    <property type="match status" value="1"/>
</dbReference>
<evidence type="ECO:0000313" key="12">
    <source>
        <dbReference type="Proteomes" id="UP001146670"/>
    </source>
</evidence>
<dbReference type="InterPro" id="IPR006097">
    <property type="entry name" value="Glu/Leu/Phe/Val/Trp_DH_dimer"/>
</dbReference>
<dbReference type="InterPro" id="IPR046346">
    <property type="entry name" value="Aminoacid_DH-like_N_sf"/>
</dbReference>
<feature type="domain" description="Glutamate/phenylalanine/leucine/valine/L-tryptophan dehydrogenase C-terminal" evidence="10">
    <location>
        <begin position="204"/>
        <end position="445"/>
    </location>
</feature>
<dbReference type="Proteomes" id="UP001146670">
    <property type="component" value="Unassembled WGS sequence"/>
</dbReference>
<dbReference type="SUPFAM" id="SSF51735">
    <property type="entry name" value="NAD(P)-binding Rossmann-fold domains"/>
    <property type="match status" value="1"/>
</dbReference>
<dbReference type="FunFam" id="3.40.50.720:FF:000030">
    <property type="entry name" value="Glutamate dehydrogenase"/>
    <property type="match status" value="1"/>
</dbReference>
<feature type="binding site" evidence="7">
    <location>
        <position position="379"/>
    </location>
    <ligand>
        <name>substrate</name>
    </ligand>
</feature>
<dbReference type="InterPro" id="IPR050724">
    <property type="entry name" value="Glu_Leu_Phe_Val_DH"/>
</dbReference>
<evidence type="ECO:0000256" key="6">
    <source>
        <dbReference type="PIRSR" id="PIRSR000185-1"/>
    </source>
</evidence>
<feature type="binding site" evidence="7">
    <location>
        <position position="167"/>
    </location>
    <ligand>
        <name>substrate</name>
    </ligand>
</feature>
<evidence type="ECO:0000259" key="10">
    <source>
        <dbReference type="SMART" id="SM00839"/>
    </source>
</evidence>
<evidence type="ECO:0000256" key="8">
    <source>
        <dbReference type="PIRSR" id="PIRSR000185-3"/>
    </source>
</evidence>
<feature type="active site" description="Proton donor" evidence="6">
    <location>
        <position position="128"/>
    </location>
</feature>
<evidence type="ECO:0000256" key="5">
    <source>
        <dbReference type="PIRNR" id="PIRNR000185"/>
    </source>
</evidence>
<organism evidence="11 12">
    <name type="scientific">Aerococcus kribbianus</name>
    <dbReference type="NCBI Taxonomy" id="2999064"/>
    <lineage>
        <taxon>Bacteria</taxon>
        <taxon>Bacillati</taxon>
        <taxon>Bacillota</taxon>
        <taxon>Bacilli</taxon>
        <taxon>Lactobacillales</taxon>
        <taxon>Aerococcaceae</taxon>
        <taxon>Aerococcus</taxon>
    </lineage>
</organism>
<dbReference type="Gene3D" id="3.40.50.10860">
    <property type="entry name" value="Leucine Dehydrogenase, chain A, domain 1"/>
    <property type="match status" value="1"/>
</dbReference>
<feature type="binding site" evidence="7">
    <location>
        <position position="113"/>
    </location>
    <ligand>
        <name>substrate</name>
    </ligand>
</feature>
<dbReference type="InterPro" id="IPR014362">
    <property type="entry name" value="Glu_DH"/>
</dbReference>
<dbReference type="GO" id="GO:0006537">
    <property type="term" value="P:glutamate biosynthetic process"/>
    <property type="evidence" value="ECO:0007669"/>
    <property type="project" value="TreeGrafter"/>
</dbReference>
<dbReference type="AlphaFoldDB" id="A0A9X3FNA3"/>
<evidence type="ECO:0000256" key="9">
    <source>
        <dbReference type="RuleBase" id="RU004417"/>
    </source>
</evidence>
<accession>A0A9X3FNA3</accession>
<evidence type="ECO:0000256" key="1">
    <source>
        <dbReference type="ARBA" id="ARBA00006382"/>
    </source>
</evidence>
<dbReference type="GO" id="GO:0004354">
    <property type="term" value="F:glutamate dehydrogenase (NADP+) activity"/>
    <property type="evidence" value="ECO:0007669"/>
    <property type="project" value="TreeGrafter"/>
</dbReference>
<dbReference type="Pfam" id="PF02812">
    <property type="entry name" value="ELFV_dehydrog_N"/>
    <property type="match status" value="1"/>
</dbReference>
<dbReference type="FunFam" id="1.10.285.10:FF:000001">
    <property type="entry name" value="Glutamate dehydrogenase"/>
    <property type="match status" value="1"/>
</dbReference>
<dbReference type="Pfam" id="PF00208">
    <property type="entry name" value="ELFV_dehydrog"/>
    <property type="match status" value="1"/>
</dbReference>
<dbReference type="InterPro" id="IPR033524">
    <property type="entry name" value="Glu/Leu/Phe/Val_DH_AS"/>
</dbReference>
<dbReference type="PRINTS" id="PR00082">
    <property type="entry name" value="GLFDHDRGNASE"/>
</dbReference>
<dbReference type="GO" id="GO:0000166">
    <property type="term" value="F:nucleotide binding"/>
    <property type="evidence" value="ECO:0007669"/>
    <property type="project" value="UniProtKB-KW"/>
</dbReference>
<dbReference type="InterPro" id="IPR033922">
    <property type="entry name" value="NAD_bind_Glu_DH"/>
</dbReference>
<gene>
    <name evidence="11" type="primary">gdhA</name>
    <name evidence="11" type="ORF">OW157_01240</name>
</gene>
<proteinExistence type="inferred from homology"/>
<evidence type="ECO:0000256" key="4">
    <source>
        <dbReference type="ARBA" id="ARBA00023002"/>
    </source>
</evidence>
<dbReference type="GO" id="GO:0005829">
    <property type="term" value="C:cytosol"/>
    <property type="evidence" value="ECO:0007669"/>
    <property type="project" value="TreeGrafter"/>
</dbReference>
<reference evidence="11" key="1">
    <citation type="submission" date="2022-12" db="EMBL/GenBank/DDBJ databases">
        <title>Description and comparative metabolic analysis of Aerococcus sp. nov., isolated from the feces of a pig.</title>
        <authorList>
            <person name="Chang Y.-H."/>
        </authorList>
    </citation>
    <scope>NUCLEOTIDE SEQUENCE</scope>
    <source>
        <strain evidence="11">YH-aer222</strain>
    </source>
</reference>